<dbReference type="Proteomes" id="UP001159363">
    <property type="component" value="Chromosome 2"/>
</dbReference>
<accession>A0ABQ9IE50</accession>
<sequence length="75" mass="8590">MRIAKLLYRQTRTTSDIEDLKVEERKYGMVEQIGLEPRSYIVCTSRGSYRSNRLVLVPAPIKEGKLVVNSGLCYP</sequence>
<protein>
    <submittedName>
        <fullName evidence="1">Uncharacterized protein</fullName>
    </submittedName>
</protein>
<comment type="caution">
    <text evidence="1">The sequence shown here is derived from an EMBL/GenBank/DDBJ whole genome shotgun (WGS) entry which is preliminary data.</text>
</comment>
<evidence type="ECO:0000313" key="1">
    <source>
        <dbReference type="EMBL" id="KAJ8894490.1"/>
    </source>
</evidence>
<evidence type="ECO:0000313" key="2">
    <source>
        <dbReference type="Proteomes" id="UP001159363"/>
    </source>
</evidence>
<name>A0ABQ9IE50_9NEOP</name>
<dbReference type="EMBL" id="JARBHB010000002">
    <property type="protein sequence ID" value="KAJ8894490.1"/>
    <property type="molecule type" value="Genomic_DNA"/>
</dbReference>
<gene>
    <name evidence="1" type="ORF">PR048_007144</name>
</gene>
<reference evidence="1 2" key="1">
    <citation type="submission" date="2023-02" db="EMBL/GenBank/DDBJ databases">
        <title>LHISI_Scaffold_Assembly.</title>
        <authorList>
            <person name="Stuart O.P."/>
            <person name="Cleave R."/>
            <person name="Magrath M.J.L."/>
            <person name="Mikheyev A.S."/>
        </authorList>
    </citation>
    <scope>NUCLEOTIDE SEQUENCE [LARGE SCALE GENOMIC DNA]</scope>
    <source>
        <strain evidence="1">Daus_M_001</strain>
        <tissue evidence="1">Leg muscle</tissue>
    </source>
</reference>
<organism evidence="1 2">
    <name type="scientific">Dryococelus australis</name>
    <dbReference type="NCBI Taxonomy" id="614101"/>
    <lineage>
        <taxon>Eukaryota</taxon>
        <taxon>Metazoa</taxon>
        <taxon>Ecdysozoa</taxon>
        <taxon>Arthropoda</taxon>
        <taxon>Hexapoda</taxon>
        <taxon>Insecta</taxon>
        <taxon>Pterygota</taxon>
        <taxon>Neoptera</taxon>
        <taxon>Polyneoptera</taxon>
        <taxon>Phasmatodea</taxon>
        <taxon>Verophasmatodea</taxon>
        <taxon>Anareolatae</taxon>
        <taxon>Phasmatidae</taxon>
        <taxon>Eurycanthinae</taxon>
        <taxon>Dryococelus</taxon>
    </lineage>
</organism>
<keyword evidence="2" id="KW-1185">Reference proteome</keyword>
<proteinExistence type="predicted"/>